<feature type="chain" id="PRO_5047201882" evidence="1">
    <location>
        <begin position="25"/>
        <end position="184"/>
    </location>
</feature>
<dbReference type="InterPro" id="IPR024520">
    <property type="entry name" value="DUF3558"/>
</dbReference>
<dbReference type="Pfam" id="PF12079">
    <property type="entry name" value="DUF3558"/>
    <property type="match status" value="1"/>
</dbReference>
<dbReference type="PROSITE" id="PS51257">
    <property type="entry name" value="PROKAR_LIPOPROTEIN"/>
    <property type="match status" value="1"/>
</dbReference>
<keyword evidence="1" id="KW-0732">Signal</keyword>
<dbReference type="RefSeq" id="WP_345312729.1">
    <property type="nucleotide sequence ID" value="NZ_BAABIE010000004.1"/>
</dbReference>
<accession>A0ABP8Z1Q7</accession>
<evidence type="ECO:0000313" key="2">
    <source>
        <dbReference type="EMBL" id="GAA4743959.1"/>
    </source>
</evidence>
<keyword evidence="3" id="KW-1185">Reference proteome</keyword>
<gene>
    <name evidence="2" type="ORF">GCM10023217_10990</name>
</gene>
<name>A0ABP8Z1Q7_9ACTN</name>
<protein>
    <submittedName>
        <fullName evidence="2">DUF3558 domain-containing protein</fullName>
    </submittedName>
</protein>
<reference evidence="3" key="1">
    <citation type="journal article" date="2019" name="Int. J. Syst. Evol. Microbiol.">
        <title>The Global Catalogue of Microorganisms (GCM) 10K type strain sequencing project: providing services to taxonomists for standard genome sequencing and annotation.</title>
        <authorList>
            <consortium name="The Broad Institute Genomics Platform"/>
            <consortium name="The Broad Institute Genome Sequencing Center for Infectious Disease"/>
            <person name="Wu L."/>
            <person name="Ma J."/>
        </authorList>
    </citation>
    <scope>NUCLEOTIDE SEQUENCE [LARGE SCALE GENOMIC DNA]</scope>
    <source>
        <strain evidence="3">JCM 18077</strain>
    </source>
</reference>
<organism evidence="2 3">
    <name type="scientific">Gordonia alkaliphila</name>
    <dbReference type="NCBI Taxonomy" id="1053547"/>
    <lineage>
        <taxon>Bacteria</taxon>
        <taxon>Bacillati</taxon>
        <taxon>Actinomycetota</taxon>
        <taxon>Actinomycetes</taxon>
        <taxon>Mycobacteriales</taxon>
        <taxon>Gordoniaceae</taxon>
        <taxon>Gordonia</taxon>
    </lineage>
</organism>
<comment type="caution">
    <text evidence="2">The sequence shown here is derived from an EMBL/GenBank/DDBJ whole genome shotgun (WGS) entry which is preliminary data.</text>
</comment>
<feature type="signal peptide" evidence="1">
    <location>
        <begin position="1"/>
        <end position="24"/>
    </location>
</feature>
<proteinExistence type="predicted"/>
<dbReference type="Proteomes" id="UP001500822">
    <property type="component" value="Unassembled WGS sequence"/>
</dbReference>
<evidence type="ECO:0000313" key="3">
    <source>
        <dbReference type="Proteomes" id="UP001500822"/>
    </source>
</evidence>
<sequence length="184" mass="19211">MSRPGRLRRAVAATAAFVVLGTTAACTTVVDGDAQRVGADAAQKGQVDTSDFEGLLTECQILPAADIAEAVGGGSAERGFNGAICRWVVVGGGVTDVTLAWYEWGDFNLEKQTAQRLGFTTENIQVNSLAGFTQRDPARPQVCGVTAKSPGRGTLTWWVEPHAAGSDACASAIALMELVLNRAN</sequence>
<evidence type="ECO:0000256" key="1">
    <source>
        <dbReference type="SAM" id="SignalP"/>
    </source>
</evidence>
<dbReference type="EMBL" id="BAABIE010000004">
    <property type="protein sequence ID" value="GAA4743959.1"/>
    <property type="molecule type" value="Genomic_DNA"/>
</dbReference>